<dbReference type="RefSeq" id="WP_046591895.1">
    <property type="nucleotide sequence ID" value="NZ_LAVA02000097.1"/>
</dbReference>
<dbReference type="InterPro" id="IPR002372">
    <property type="entry name" value="PQQ_rpt_dom"/>
</dbReference>
<proteinExistence type="predicted"/>
<dbReference type="OrthoDB" id="3635325at2"/>
<evidence type="ECO:0000313" key="2">
    <source>
        <dbReference type="EMBL" id="OIJ63607.1"/>
    </source>
</evidence>
<comment type="caution">
    <text evidence="2">The sequence shown here is derived from an EMBL/GenBank/DDBJ whole genome shotgun (WGS) entry which is preliminary data.</text>
</comment>
<reference evidence="2" key="1">
    <citation type="submission" date="2016-10" db="EMBL/GenBank/DDBJ databases">
        <title>Genome sequence of Streptomyces mangrovisoli MUSC 149.</title>
        <authorList>
            <person name="Lee L.-H."/>
            <person name="Ser H.-L."/>
        </authorList>
    </citation>
    <scope>NUCLEOTIDE SEQUENCE [LARGE SCALE GENOMIC DNA]</scope>
    <source>
        <strain evidence="2">MUSC 149</strain>
    </source>
</reference>
<dbReference type="Proteomes" id="UP000034196">
    <property type="component" value="Unassembled WGS sequence"/>
</dbReference>
<dbReference type="SUPFAM" id="SSF82171">
    <property type="entry name" value="DPP6 N-terminal domain-like"/>
    <property type="match status" value="1"/>
</dbReference>
<evidence type="ECO:0000259" key="1">
    <source>
        <dbReference type="Pfam" id="PF13360"/>
    </source>
</evidence>
<dbReference type="EMBL" id="LAVA02000097">
    <property type="protein sequence ID" value="OIJ63607.1"/>
    <property type="molecule type" value="Genomic_DNA"/>
</dbReference>
<gene>
    <name evidence="2" type="ORF">WN71_032815</name>
</gene>
<organism evidence="2 3">
    <name type="scientific">Streptomyces mangrovisoli</name>
    <dbReference type="NCBI Taxonomy" id="1428628"/>
    <lineage>
        <taxon>Bacteria</taxon>
        <taxon>Bacillati</taxon>
        <taxon>Actinomycetota</taxon>
        <taxon>Actinomycetes</taxon>
        <taxon>Kitasatosporales</taxon>
        <taxon>Streptomycetaceae</taxon>
        <taxon>Streptomyces</taxon>
    </lineage>
</organism>
<dbReference type="STRING" id="1428628.WN71_032815"/>
<accession>A0A1J4NMP0</accession>
<dbReference type="InterPro" id="IPR015943">
    <property type="entry name" value="WD40/YVTN_repeat-like_dom_sf"/>
</dbReference>
<sequence>MTVLPLVRRVLGDGPFAETGLPSLAVIDEGARRIAVAGDIGRLQWSGSGTADARWTGDRIGVYDRDTLRCEHLVRSRYPVHAAAFHPTLPLLAVGTGSYDGGYSFEGELLLVHLDSGTVVSALRHAREVLSVAWCGPGRLRLVLSPCDDWENDDAHQQGHTVVLTRADWTAVGPRTVGPDELAAPVGPAARPDHRAEARRLIAEAAAEVGRQWSPRRRVWAVRSGADGRVLAALDGVLAESWLPSGEREWAVADEEGGRQLVPAPDGTSVWTNAERRMRRRDGVWERPAPRIARVALDTGQVLETLDLEEAGVLVAGGSRVVLRPTDHRRRRPRKQTMYGLDDRQEGPEVGGFDLFNHPFDVRRASRPYVLVGRRPDAPHKDKWVVAVGADGTTRRLFPHSWEPREHHFGGPAAEIGQSLVYAGAVHDGAGLQPGGAYVVRRSLDGAVRWQYRVDHAATALDVDEDTVYVADNSGARTALDADDGTVRWQTRLEIDGTPTTALSLAVAPRGTLLVGTVDGRILECSVRRAGRANALPSG</sequence>
<dbReference type="Pfam" id="PF13360">
    <property type="entry name" value="PQQ_2"/>
    <property type="match status" value="1"/>
</dbReference>
<protein>
    <recommendedName>
        <fullName evidence="1">Pyrrolo-quinoline quinone repeat domain-containing protein</fullName>
    </recommendedName>
</protein>
<dbReference type="Gene3D" id="2.130.10.10">
    <property type="entry name" value="YVTN repeat-like/Quinoprotein amine dehydrogenase"/>
    <property type="match status" value="2"/>
</dbReference>
<evidence type="ECO:0000313" key="3">
    <source>
        <dbReference type="Proteomes" id="UP000034196"/>
    </source>
</evidence>
<dbReference type="AlphaFoldDB" id="A0A1J4NMP0"/>
<name>A0A1J4NMP0_9ACTN</name>
<keyword evidence="3" id="KW-1185">Reference proteome</keyword>
<feature type="domain" description="Pyrrolo-quinoline quinone repeat" evidence="1">
    <location>
        <begin position="434"/>
        <end position="526"/>
    </location>
</feature>